<dbReference type="Proteomes" id="UP001163603">
    <property type="component" value="Chromosome 5"/>
</dbReference>
<accession>A0ACC0YT08</accession>
<proteinExistence type="predicted"/>
<reference evidence="2" key="1">
    <citation type="journal article" date="2023" name="G3 (Bethesda)">
        <title>Genome assembly and association tests identify interacting loci associated with vigor, precocity, and sex in interspecific pistachio rootstocks.</title>
        <authorList>
            <person name="Palmer W."/>
            <person name="Jacygrad E."/>
            <person name="Sagayaradj S."/>
            <person name="Cavanaugh K."/>
            <person name="Han R."/>
            <person name="Bertier L."/>
            <person name="Beede B."/>
            <person name="Kafkas S."/>
            <person name="Golino D."/>
            <person name="Preece J."/>
            <person name="Michelmore R."/>
        </authorList>
    </citation>
    <scope>NUCLEOTIDE SEQUENCE [LARGE SCALE GENOMIC DNA]</scope>
</reference>
<comment type="caution">
    <text evidence="1">The sequence shown here is derived from an EMBL/GenBank/DDBJ whole genome shotgun (WGS) entry which is preliminary data.</text>
</comment>
<organism evidence="1 2">
    <name type="scientific">Pistacia integerrima</name>
    <dbReference type="NCBI Taxonomy" id="434235"/>
    <lineage>
        <taxon>Eukaryota</taxon>
        <taxon>Viridiplantae</taxon>
        <taxon>Streptophyta</taxon>
        <taxon>Embryophyta</taxon>
        <taxon>Tracheophyta</taxon>
        <taxon>Spermatophyta</taxon>
        <taxon>Magnoliopsida</taxon>
        <taxon>eudicotyledons</taxon>
        <taxon>Gunneridae</taxon>
        <taxon>Pentapetalae</taxon>
        <taxon>rosids</taxon>
        <taxon>malvids</taxon>
        <taxon>Sapindales</taxon>
        <taxon>Anacardiaceae</taxon>
        <taxon>Pistacia</taxon>
    </lineage>
</organism>
<gene>
    <name evidence="1" type="ORF">Pint_28316</name>
</gene>
<name>A0ACC0YT08_9ROSI</name>
<evidence type="ECO:0000313" key="2">
    <source>
        <dbReference type="Proteomes" id="UP001163603"/>
    </source>
</evidence>
<protein>
    <submittedName>
        <fullName evidence="1">Uncharacterized protein</fullName>
    </submittedName>
</protein>
<evidence type="ECO:0000313" key="1">
    <source>
        <dbReference type="EMBL" id="KAJ0041330.1"/>
    </source>
</evidence>
<sequence>MDKIEKLSVAKPDHFHNNLTACFYAGLVVEGKSVSVTHYLKPVGCIENDIDHVCRCIHLASIYPMEREWNHGDDRPGITKRPGCTATSRMHVEPPKPITERLTDYNRKTIKVRELEFEKISMESSSRYIRASQAQSSTSLKHIRSGYEPSDTETDWQESRDHYPKKEVLAYQVPKMETDLPRSNTTTSPLRHHRRHASKIENDNGSGSSPKVSSLNRRHSSKSPYKTRIDDNHYFSPISSRRNISPLSKSERRRHVSPYKLGREELGLSSNMVEDNEAVGANKNQSRRTLTRDEKGDYYSQLPEVTAYSRRSKTAPRLRTRQKDQQKNNHGHAEQRDHGILSPLSRNMIRKQRETVPQVKATSVGELNEMVALVKISKSPRNDTLNFESTESISPGDIFFSREVFAKNGGDQVQVQHDLYPRPTIFSQRDSFFHQHGRTNGSIDHHPQKASASSGFSRVTLTTNSAVSRQSSGKLSSETSKVSDASGKSTGSSKKFAANRRKSQSDAWFSCMRKGTCRRSKSRSPPKRAFDEASFIEKAIVVENLRQFWVDKHQPNSLNGFTCHKHEAQLLQQLVSEDNYPHILFKGPSGSGKRALAMALLREIYGDTCWNISHDLRCFPAQDKRPMQVFVPVTSSAHHVELNVNLEPNAKSALMGLVKEIRNHYDTIPEVSIVNFKTDYKAIVLYEVDQAGESIQHLIKWIMDCYSDACKLILCCEDDVDIIESVKNRCNVIKVDAPVTHEIMEILIQIAKKEDFELSMSFAAKIATKSKQNLRKAIMALEACKAHNYPFADDQPIALGWEEVLIELGAEILADPSPKRLFLVRGKIQKLLVDFVHPKLILLKLVEEFLKGVEGSLKREIYYWHAYYDKRLPTGTSALLKLEEFVAKFMSVYRKGAANRQYM</sequence>
<keyword evidence="2" id="KW-1185">Reference proteome</keyword>
<dbReference type="EMBL" id="CM047740">
    <property type="protein sequence ID" value="KAJ0041330.1"/>
    <property type="molecule type" value="Genomic_DNA"/>
</dbReference>